<evidence type="ECO:0000313" key="3">
    <source>
        <dbReference type="Proteomes" id="UP000799779"/>
    </source>
</evidence>
<name>A0A6A5VX47_9PLEO</name>
<accession>A0A6A5VX47</accession>
<evidence type="ECO:0000313" key="2">
    <source>
        <dbReference type="EMBL" id="KAF1993447.1"/>
    </source>
</evidence>
<dbReference type="AlphaFoldDB" id="A0A6A5VX47"/>
<dbReference type="Proteomes" id="UP000799779">
    <property type="component" value="Unassembled WGS sequence"/>
</dbReference>
<sequence>MSLTCSGRTETSKQRLVELQNRLRSINEQKNEIERQRESLRHNGLDLLRSYKPVEQELQTEAERYSRAWCRDFALILRSKLPRELRDMIYRYLVLSNSSIRINCYVESDEDSEWGFWGGYWNDRPAAEKYLERVANLRGPCHHFVNLESVDDDVSSEITQNFYEENQFSLSIGDVNNFLTKDIFLTGRIPAESVRNVKINMGDRTMMADWNWDCSGMNAEPPQTEDGVIAAWPNKGSVAAQFENLSMIKNKERCTVGLVIRTTNNYVRHALLVNVGSIVFHLRDQGFGLVTVSQSSKKRKKGFPAAETIAYAWPGIQWDKIFDMPRAEWEERVKTKTLLVGRKI</sequence>
<dbReference type="OrthoDB" id="3795413at2759"/>
<proteinExistence type="predicted"/>
<gene>
    <name evidence="2" type="ORF">P154DRAFT_527746</name>
</gene>
<keyword evidence="1" id="KW-0175">Coiled coil</keyword>
<reference evidence="2" key="1">
    <citation type="journal article" date="2020" name="Stud. Mycol.">
        <title>101 Dothideomycetes genomes: a test case for predicting lifestyles and emergence of pathogens.</title>
        <authorList>
            <person name="Haridas S."/>
            <person name="Albert R."/>
            <person name="Binder M."/>
            <person name="Bloem J."/>
            <person name="Labutti K."/>
            <person name="Salamov A."/>
            <person name="Andreopoulos B."/>
            <person name="Baker S."/>
            <person name="Barry K."/>
            <person name="Bills G."/>
            <person name="Bluhm B."/>
            <person name="Cannon C."/>
            <person name="Castanera R."/>
            <person name="Culley D."/>
            <person name="Daum C."/>
            <person name="Ezra D."/>
            <person name="Gonzalez J."/>
            <person name="Henrissat B."/>
            <person name="Kuo A."/>
            <person name="Liang C."/>
            <person name="Lipzen A."/>
            <person name="Lutzoni F."/>
            <person name="Magnuson J."/>
            <person name="Mondo S."/>
            <person name="Nolan M."/>
            <person name="Ohm R."/>
            <person name="Pangilinan J."/>
            <person name="Park H.-J."/>
            <person name="Ramirez L."/>
            <person name="Alfaro M."/>
            <person name="Sun H."/>
            <person name="Tritt A."/>
            <person name="Yoshinaga Y."/>
            <person name="Zwiers L.-H."/>
            <person name="Turgeon B."/>
            <person name="Goodwin S."/>
            <person name="Spatafora J."/>
            <person name="Crous P."/>
            <person name="Grigoriev I."/>
        </authorList>
    </citation>
    <scope>NUCLEOTIDE SEQUENCE</scope>
    <source>
        <strain evidence="2">CBS 123094</strain>
    </source>
</reference>
<organism evidence="2 3">
    <name type="scientific">Amniculicola lignicola CBS 123094</name>
    <dbReference type="NCBI Taxonomy" id="1392246"/>
    <lineage>
        <taxon>Eukaryota</taxon>
        <taxon>Fungi</taxon>
        <taxon>Dikarya</taxon>
        <taxon>Ascomycota</taxon>
        <taxon>Pezizomycotina</taxon>
        <taxon>Dothideomycetes</taxon>
        <taxon>Pleosporomycetidae</taxon>
        <taxon>Pleosporales</taxon>
        <taxon>Amniculicolaceae</taxon>
        <taxon>Amniculicola</taxon>
    </lineage>
</organism>
<protein>
    <submittedName>
        <fullName evidence="2">Uncharacterized protein</fullName>
    </submittedName>
</protein>
<feature type="coiled-coil region" evidence="1">
    <location>
        <begin position="9"/>
        <end position="43"/>
    </location>
</feature>
<dbReference type="EMBL" id="ML977703">
    <property type="protein sequence ID" value="KAF1993447.1"/>
    <property type="molecule type" value="Genomic_DNA"/>
</dbReference>
<evidence type="ECO:0000256" key="1">
    <source>
        <dbReference type="SAM" id="Coils"/>
    </source>
</evidence>
<keyword evidence="3" id="KW-1185">Reference proteome</keyword>